<evidence type="ECO:0000256" key="7">
    <source>
        <dbReference type="ARBA" id="ARBA00022989"/>
    </source>
</evidence>
<protein>
    <recommendedName>
        <fullName evidence="9">Arginine-ornithine antiporter</fullName>
    </recommendedName>
</protein>
<dbReference type="NCBIfam" id="TIGR00905">
    <property type="entry name" value="2A0302"/>
    <property type="match status" value="1"/>
</dbReference>
<proteinExistence type="inferred from homology"/>
<feature type="transmembrane region" description="Helical" evidence="10">
    <location>
        <begin position="107"/>
        <end position="130"/>
    </location>
</feature>
<dbReference type="GO" id="GO:0006527">
    <property type="term" value="P:L-arginine catabolic process"/>
    <property type="evidence" value="ECO:0007669"/>
    <property type="project" value="UniProtKB-UniRule"/>
</dbReference>
<feature type="transmembrane region" description="Helical" evidence="10">
    <location>
        <begin position="436"/>
        <end position="454"/>
    </location>
</feature>
<feature type="transmembrane region" description="Helical" evidence="10">
    <location>
        <begin position="251"/>
        <end position="274"/>
    </location>
</feature>
<feature type="transmembrane region" description="Helical" evidence="10">
    <location>
        <begin position="54"/>
        <end position="73"/>
    </location>
</feature>
<evidence type="ECO:0000256" key="4">
    <source>
        <dbReference type="ARBA" id="ARBA00022475"/>
    </source>
</evidence>
<evidence type="ECO:0000256" key="6">
    <source>
        <dbReference type="ARBA" id="ARBA00022970"/>
    </source>
</evidence>
<dbReference type="GO" id="GO:0005886">
    <property type="term" value="C:plasma membrane"/>
    <property type="evidence" value="ECO:0007669"/>
    <property type="project" value="UniProtKB-SubCell"/>
</dbReference>
<dbReference type="PANTHER" id="PTHR42770">
    <property type="entry name" value="AMINO ACID TRANSPORTER-RELATED"/>
    <property type="match status" value="1"/>
</dbReference>
<evidence type="ECO:0000256" key="10">
    <source>
        <dbReference type="SAM" id="Phobius"/>
    </source>
</evidence>
<dbReference type="Proteomes" id="UP000463857">
    <property type="component" value="Chromosome"/>
</dbReference>
<evidence type="ECO:0000313" key="12">
    <source>
        <dbReference type="Proteomes" id="UP000463857"/>
    </source>
</evidence>
<feature type="transmembrane region" description="Helical" evidence="10">
    <location>
        <begin position="164"/>
        <end position="190"/>
    </location>
</feature>
<evidence type="ECO:0000256" key="1">
    <source>
        <dbReference type="ARBA" id="ARBA00004651"/>
    </source>
</evidence>
<feature type="transmembrane region" description="Helical" evidence="10">
    <location>
        <begin position="21"/>
        <end position="42"/>
    </location>
</feature>
<comment type="subcellular location">
    <subcellularLocation>
        <location evidence="1">Cell membrane</location>
        <topology evidence="1">Multi-pass membrane protein</topology>
    </subcellularLocation>
</comment>
<organism evidence="11 12">
    <name type="scientific">Epidermidibacterium keratini</name>
    <dbReference type="NCBI Taxonomy" id="1891644"/>
    <lineage>
        <taxon>Bacteria</taxon>
        <taxon>Bacillati</taxon>
        <taxon>Actinomycetota</taxon>
        <taxon>Actinomycetes</taxon>
        <taxon>Sporichthyales</taxon>
        <taxon>Sporichthyaceae</taxon>
        <taxon>Epidermidibacterium</taxon>
    </lineage>
</organism>
<reference evidence="11 12" key="1">
    <citation type="journal article" date="2018" name="Int. J. Syst. Evol. Microbiol.">
        <title>Epidermidibacterium keratini gen. nov., sp. nov., a member of the family Sporichthyaceae, isolated from keratin epidermis.</title>
        <authorList>
            <person name="Lee D.G."/>
            <person name="Trujillo M.E."/>
            <person name="Kang S."/>
            <person name="Nam J.J."/>
            <person name="Kim Y.J."/>
        </authorList>
    </citation>
    <scope>NUCLEOTIDE SEQUENCE [LARGE SCALE GENOMIC DNA]</scope>
    <source>
        <strain evidence="11 12">EPI-7</strain>
    </source>
</reference>
<feature type="transmembrane region" description="Helical" evidence="10">
    <location>
        <begin position="412"/>
        <end position="430"/>
    </location>
</feature>
<dbReference type="GO" id="GO:0043858">
    <property type="term" value="F:arginine:ornithine antiporter activity"/>
    <property type="evidence" value="ECO:0007669"/>
    <property type="project" value="UniProtKB-UniRule"/>
</dbReference>
<dbReference type="NCBIfam" id="TIGR03810">
    <property type="entry name" value="arg_ornith_anti"/>
    <property type="match status" value="1"/>
</dbReference>
<evidence type="ECO:0000256" key="5">
    <source>
        <dbReference type="ARBA" id="ARBA00022692"/>
    </source>
</evidence>
<dbReference type="Gene3D" id="1.20.1740.10">
    <property type="entry name" value="Amino acid/polyamine transporter I"/>
    <property type="match status" value="1"/>
</dbReference>
<dbReference type="InterPro" id="IPR004754">
    <property type="entry name" value="Amino_acid_antiprt"/>
</dbReference>
<keyword evidence="5 10" id="KW-0812">Transmembrane</keyword>
<dbReference type="GO" id="GO:1903826">
    <property type="term" value="P:L-arginine transmembrane transport"/>
    <property type="evidence" value="ECO:0007669"/>
    <property type="project" value="InterPro"/>
</dbReference>
<name>A0A7L4YP87_9ACTN</name>
<dbReference type="InParanoid" id="A0A7L4YP87"/>
<dbReference type="InterPro" id="IPR050367">
    <property type="entry name" value="APC_superfamily"/>
</dbReference>
<keyword evidence="3" id="KW-0813">Transport</keyword>
<keyword evidence="8 10" id="KW-0472">Membrane</keyword>
<gene>
    <name evidence="11" type="primary">arcD</name>
    <name evidence="11" type="ORF">EK0264_11720</name>
</gene>
<evidence type="ECO:0000256" key="8">
    <source>
        <dbReference type="ARBA" id="ARBA00023136"/>
    </source>
</evidence>
<dbReference type="AlphaFoldDB" id="A0A7L4YP87"/>
<keyword evidence="7 10" id="KW-1133">Transmembrane helix</keyword>
<evidence type="ECO:0000313" key="11">
    <source>
        <dbReference type="EMBL" id="QHC00888.1"/>
    </source>
</evidence>
<keyword evidence="6" id="KW-0029">Amino-acid transport</keyword>
<feature type="transmembrane region" description="Helical" evidence="10">
    <location>
        <begin position="375"/>
        <end position="400"/>
    </location>
</feature>
<feature type="transmembrane region" description="Helical" evidence="10">
    <location>
        <begin position="351"/>
        <end position="369"/>
    </location>
</feature>
<feature type="transmembrane region" description="Helical" evidence="10">
    <location>
        <begin position="136"/>
        <end position="157"/>
    </location>
</feature>
<dbReference type="RefSeq" id="WP_159545815.1">
    <property type="nucleotide sequence ID" value="NZ_CP047156.1"/>
</dbReference>
<dbReference type="KEGG" id="eke:EK0264_11720"/>
<dbReference type="OrthoDB" id="9804700at2"/>
<dbReference type="EMBL" id="CP047156">
    <property type="protein sequence ID" value="QHC00888.1"/>
    <property type="molecule type" value="Genomic_DNA"/>
</dbReference>
<dbReference type="InterPro" id="IPR022461">
    <property type="entry name" value="Arg/Orn_antiprt_ArcD"/>
</dbReference>
<keyword evidence="12" id="KW-1185">Reference proteome</keyword>
<dbReference type="PANTHER" id="PTHR42770:SF4">
    <property type="entry name" value="ARGININE_ORNITHINE ANTIPORTER-RELATED"/>
    <property type="match status" value="1"/>
</dbReference>
<evidence type="ECO:0000256" key="2">
    <source>
        <dbReference type="ARBA" id="ARBA00008220"/>
    </source>
</evidence>
<keyword evidence="4" id="KW-1003">Cell membrane</keyword>
<accession>A0A7L4YP87</accession>
<comment type="similarity">
    <text evidence="2">Belongs to the amino acid-polyamine-organocation (APC) superfamily. Basic amino acid/polyamine antiporter (APA) (TC 2.A.3.2) family.</text>
</comment>
<dbReference type="PIRSF" id="PIRSF006060">
    <property type="entry name" value="AA_transporter"/>
    <property type="match status" value="1"/>
</dbReference>
<dbReference type="Pfam" id="PF13520">
    <property type="entry name" value="AA_permease_2"/>
    <property type="match status" value="1"/>
</dbReference>
<evidence type="ECO:0000256" key="9">
    <source>
        <dbReference type="NCBIfam" id="TIGR03810"/>
    </source>
</evidence>
<feature type="transmembrane region" description="Helical" evidence="10">
    <location>
        <begin position="221"/>
        <end position="239"/>
    </location>
</feature>
<feature type="transmembrane region" description="Helical" evidence="10">
    <location>
        <begin position="294"/>
        <end position="321"/>
    </location>
</feature>
<sequence>MLTEEADGPRPAAGAAPPAKLSLIALTALVVGSMIGGGIFALPSQMAEAAAPGPLIIGWLITGVGMLMLAFVFQTLAKRKPDVEGGVYGYARAGFGNYIGFTSAWGYWLSAFIGNVGYLVLLFATLGYFFPVFSDSGTAIASLIGASILLWIVHFVIMRGVQEAAFVNTVVTIAKIVPLVTFIGILAFAFKADLFTFDFWGTSSEINGAPLGSTMDQIKNMMLVTVWVFIGIEGASIYGSRAKKRSDVGRATVLGFVAVLALLLLVNLLSYAAMARVDIAQLPDPSTAGVLAHVVGPWGAGFISVGLILSLLGALVSWFLLCAEILRAPAVDGVLPRFLASQNAGGTPTGAMWLTTGATQLMLIYSALNESGYKALILLASSLILLPYLWSALYQVILTARGEGDQQETGRGKDLVIGAIALIYAIWLVYAGGLGYVLLAAVFYLVGTVLYVWARRENKAQIFTRFEVVVFVVIIALSIWAVIALANGTITV</sequence>
<evidence type="ECO:0000256" key="3">
    <source>
        <dbReference type="ARBA" id="ARBA00022448"/>
    </source>
</evidence>
<feature type="transmembrane region" description="Helical" evidence="10">
    <location>
        <begin position="466"/>
        <end position="486"/>
    </location>
</feature>
<dbReference type="InterPro" id="IPR002293">
    <property type="entry name" value="AA/rel_permease1"/>
</dbReference>